<keyword evidence="2" id="KW-1185">Reference proteome</keyword>
<protein>
    <submittedName>
        <fullName evidence="1">Uncharacterized protein</fullName>
    </submittedName>
</protein>
<gene>
    <name evidence="1" type="ORF">MANES_15G096125v8</name>
</gene>
<dbReference type="Proteomes" id="UP000091857">
    <property type="component" value="Chromosome 15"/>
</dbReference>
<dbReference type="EMBL" id="CM004401">
    <property type="protein sequence ID" value="KAG8637224.1"/>
    <property type="molecule type" value="Genomic_DNA"/>
</dbReference>
<evidence type="ECO:0000313" key="2">
    <source>
        <dbReference type="Proteomes" id="UP000091857"/>
    </source>
</evidence>
<organism evidence="1 2">
    <name type="scientific">Manihot esculenta</name>
    <name type="common">Cassava</name>
    <name type="synonym">Jatropha manihot</name>
    <dbReference type="NCBI Taxonomy" id="3983"/>
    <lineage>
        <taxon>Eukaryota</taxon>
        <taxon>Viridiplantae</taxon>
        <taxon>Streptophyta</taxon>
        <taxon>Embryophyta</taxon>
        <taxon>Tracheophyta</taxon>
        <taxon>Spermatophyta</taxon>
        <taxon>Magnoliopsida</taxon>
        <taxon>eudicotyledons</taxon>
        <taxon>Gunneridae</taxon>
        <taxon>Pentapetalae</taxon>
        <taxon>rosids</taxon>
        <taxon>fabids</taxon>
        <taxon>Malpighiales</taxon>
        <taxon>Euphorbiaceae</taxon>
        <taxon>Crotonoideae</taxon>
        <taxon>Manihoteae</taxon>
        <taxon>Manihot</taxon>
    </lineage>
</organism>
<name>A0ACB7GBH3_MANES</name>
<reference evidence="2" key="1">
    <citation type="journal article" date="2016" name="Nat. Biotechnol.">
        <title>Sequencing wild and cultivated cassava and related species reveals extensive interspecific hybridization and genetic diversity.</title>
        <authorList>
            <person name="Bredeson J.V."/>
            <person name="Lyons J.B."/>
            <person name="Prochnik S.E."/>
            <person name="Wu G.A."/>
            <person name="Ha C.M."/>
            <person name="Edsinger-Gonzales E."/>
            <person name="Grimwood J."/>
            <person name="Schmutz J."/>
            <person name="Rabbi I.Y."/>
            <person name="Egesi C."/>
            <person name="Nauluvula P."/>
            <person name="Lebot V."/>
            <person name="Ndunguru J."/>
            <person name="Mkamilo G."/>
            <person name="Bart R.S."/>
            <person name="Setter T.L."/>
            <person name="Gleadow R.M."/>
            <person name="Kulakow P."/>
            <person name="Ferguson M.E."/>
            <person name="Rounsley S."/>
            <person name="Rokhsar D.S."/>
        </authorList>
    </citation>
    <scope>NUCLEOTIDE SEQUENCE [LARGE SCALE GENOMIC DNA]</scope>
    <source>
        <strain evidence="2">cv. AM560-2</strain>
    </source>
</reference>
<proteinExistence type="predicted"/>
<evidence type="ECO:0000313" key="1">
    <source>
        <dbReference type="EMBL" id="KAG8637224.1"/>
    </source>
</evidence>
<sequence>MGNHLCIIPSKLGSRSSYIDPNVPTDKHFGRRRALLECSTRLSIPNLFLSCTQANSK</sequence>
<comment type="caution">
    <text evidence="1">The sequence shown here is derived from an EMBL/GenBank/DDBJ whole genome shotgun (WGS) entry which is preliminary data.</text>
</comment>
<accession>A0ACB7GBH3</accession>